<evidence type="ECO:0000313" key="1">
    <source>
        <dbReference type="EMBL" id="KKN37013.1"/>
    </source>
</evidence>
<sequence>MKKPIFKQPAGESSRSWNNMSMGTIGGVICELCGTEHPERDSDDDSYTLGRFMGMQFVEECCGKIIDRIYSEFGEVFAMAFLEDFAKNPIDSNFGYLRFRLPEILDKAHSNIVEADEAITKAQASLSGK</sequence>
<name>A0A0F9T645_9ZZZZ</name>
<organism evidence="1">
    <name type="scientific">marine sediment metagenome</name>
    <dbReference type="NCBI Taxonomy" id="412755"/>
    <lineage>
        <taxon>unclassified sequences</taxon>
        <taxon>metagenomes</taxon>
        <taxon>ecological metagenomes</taxon>
    </lineage>
</organism>
<proteinExistence type="predicted"/>
<dbReference type="EMBL" id="LAZR01001927">
    <property type="protein sequence ID" value="KKN37013.1"/>
    <property type="molecule type" value="Genomic_DNA"/>
</dbReference>
<protein>
    <submittedName>
        <fullName evidence="1">Uncharacterized protein</fullName>
    </submittedName>
</protein>
<reference evidence="1" key="1">
    <citation type="journal article" date="2015" name="Nature">
        <title>Complex archaea that bridge the gap between prokaryotes and eukaryotes.</title>
        <authorList>
            <person name="Spang A."/>
            <person name="Saw J.H."/>
            <person name="Jorgensen S.L."/>
            <person name="Zaremba-Niedzwiedzka K."/>
            <person name="Martijn J."/>
            <person name="Lind A.E."/>
            <person name="van Eijk R."/>
            <person name="Schleper C."/>
            <person name="Guy L."/>
            <person name="Ettema T.J."/>
        </authorList>
    </citation>
    <scope>NUCLEOTIDE SEQUENCE</scope>
</reference>
<dbReference type="AlphaFoldDB" id="A0A0F9T645"/>
<gene>
    <name evidence="1" type="ORF">LCGC14_0767730</name>
</gene>
<accession>A0A0F9T645</accession>
<comment type="caution">
    <text evidence="1">The sequence shown here is derived from an EMBL/GenBank/DDBJ whole genome shotgun (WGS) entry which is preliminary data.</text>
</comment>